<feature type="transmembrane region" description="Helical" evidence="1">
    <location>
        <begin position="132"/>
        <end position="155"/>
    </location>
</feature>
<dbReference type="Gene3D" id="3.30.70.270">
    <property type="match status" value="1"/>
</dbReference>
<dbReference type="EMBL" id="RXPE01000003">
    <property type="protein sequence ID" value="RTR29838.1"/>
    <property type="molecule type" value="Genomic_DNA"/>
</dbReference>
<gene>
    <name evidence="3" type="ORF">EJ104_02515</name>
</gene>
<dbReference type="GO" id="GO:0005886">
    <property type="term" value="C:plasma membrane"/>
    <property type="evidence" value="ECO:0007669"/>
    <property type="project" value="TreeGrafter"/>
</dbReference>
<dbReference type="InterPro" id="IPR050469">
    <property type="entry name" value="Diguanylate_Cyclase"/>
</dbReference>
<dbReference type="CDD" id="cd01949">
    <property type="entry name" value="GGDEF"/>
    <property type="match status" value="1"/>
</dbReference>
<dbReference type="SMART" id="SM00267">
    <property type="entry name" value="GGDEF"/>
    <property type="match status" value="1"/>
</dbReference>
<dbReference type="GO" id="GO:1902201">
    <property type="term" value="P:negative regulation of bacterial-type flagellum-dependent cell motility"/>
    <property type="evidence" value="ECO:0007669"/>
    <property type="project" value="TreeGrafter"/>
</dbReference>
<sequence length="343" mass="36675">MSAKFPRTDGAVPGQSAQLADGVSGLFFRVGAPLFLGVLLASLGSLLGLRVADITLLLAVLAVGVLDWQLRGAARFRLRLVLALLTVLGLFGLSMSGPPPDTGVILLSIILMTPLSALLWTTYFSRYPAYRALLVGGLISGAGMVLFHFMRASFLQADPELTSVHPLVLAAALVFFSLLATVFGLGVAQGERAARQDALTGLLNRRAFNEEQRHWEGGGWLAVLDIDYFKRINDRYGHEAGDRVLRSVADVLMDTVPLGSAVYRWGGEEFVVRLPPMPLAEAQIILQEARGEVAQRTFAAGEHITLSAGLSPLGGEPARAFADADSALLIAKSIGRDRVMVAD</sequence>
<dbReference type="InterPro" id="IPR043128">
    <property type="entry name" value="Rev_trsase/Diguanyl_cyclase"/>
</dbReference>
<proteinExistence type="predicted"/>
<evidence type="ECO:0000313" key="4">
    <source>
        <dbReference type="Proteomes" id="UP000277766"/>
    </source>
</evidence>
<evidence type="ECO:0000256" key="1">
    <source>
        <dbReference type="SAM" id="Phobius"/>
    </source>
</evidence>
<dbReference type="PANTHER" id="PTHR45138:SF24">
    <property type="entry name" value="DIGUANYLATE CYCLASE DGCC-RELATED"/>
    <property type="match status" value="1"/>
</dbReference>
<dbReference type="NCBIfam" id="TIGR00254">
    <property type="entry name" value="GGDEF"/>
    <property type="match status" value="1"/>
</dbReference>
<feature type="transmembrane region" description="Helical" evidence="1">
    <location>
        <begin position="102"/>
        <end position="120"/>
    </location>
</feature>
<comment type="caution">
    <text evidence="3">The sequence shown here is derived from an EMBL/GenBank/DDBJ whole genome shotgun (WGS) entry which is preliminary data.</text>
</comment>
<dbReference type="Proteomes" id="UP000277766">
    <property type="component" value="Unassembled WGS sequence"/>
</dbReference>
<feature type="transmembrane region" description="Helical" evidence="1">
    <location>
        <begin position="167"/>
        <end position="188"/>
    </location>
</feature>
<keyword evidence="1" id="KW-0812">Transmembrane</keyword>
<keyword evidence="1" id="KW-1133">Transmembrane helix</keyword>
<dbReference type="PANTHER" id="PTHR45138">
    <property type="entry name" value="REGULATORY COMPONENTS OF SENSORY TRANSDUCTION SYSTEM"/>
    <property type="match status" value="1"/>
</dbReference>
<dbReference type="Pfam" id="PF00990">
    <property type="entry name" value="GGDEF"/>
    <property type="match status" value="1"/>
</dbReference>
<name>A0A431W333_9DEIO</name>
<organism evidence="3 4">
    <name type="scientific">Deinococcus radiophilus</name>
    <dbReference type="NCBI Taxonomy" id="32062"/>
    <lineage>
        <taxon>Bacteria</taxon>
        <taxon>Thermotogati</taxon>
        <taxon>Deinococcota</taxon>
        <taxon>Deinococci</taxon>
        <taxon>Deinococcales</taxon>
        <taxon>Deinococcaceae</taxon>
        <taxon>Deinococcus</taxon>
    </lineage>
</organism>
<dbReference type="AlphaFoldDB" id="A0A431W333"/>
<dbReference type="GO" id="GO:0043709">
    <property type="term" value="P:cell adhesion involved in single-species biofilm formation"/>
    <property type="evidence" value="ECO:0007669"/>
    <property type="project" value="TreeGrafter"/>
</dbReference>
<reference evidence="3 4" key="1">
    <citation type="submission" date="2018-12" db="EMBL/GenBank/DDBJ databases">
        <title>Deinococcus radiophilus ATCC 27603 genome sequencing and assembly.</title>
        <authorList>
            <person name="Maclea K.S."/>
            <person name="Maynard C.R."/>
        </authorList>
    </citation>
    <scope>NUCLEOTIDE SEQUENCE [LARGE SCALE GENOMIC DNA]</scope>
    <source>
        <strain evidence="3 4">ATCC 27603</strain>
    </source>
</reference>
<dbReference type="RefSeq" id="WP_126351183.1">
    <property type="nucleotide sequence ID" value="NZ_CP086380.1"/>
</dbReference>
<evidence type="ECO:0000313" key="3">
    <source>
        <dbReference type="EMBL" id="RTR29838.1"/>
    </source>
</evidence>
<feature type="transmembrane region" description="Helical" evidence="1">
    <location>
        <begin position="78"/>
        <end position="96"/>
    </location>
</feature>
<evidence type="ECO:0000259" key="2">
    <source>
        <dbReference type="PROSITE" id="PS50887"/>
    </source>
</evidence>
<dbReference type="InterPro" id="IPR029787">
    <property type="entry name" value="Nucleotide_cyclase"/>
</dbReference>
<dbReference type="PROSITE" id="PS50887">
    <property type="entry name" value="GGDEF"/>
    <property type="match status" value="1"/>
</dbReference>
<dbReference type="SUPFAM" id="SSF55073">
    <property type="entry name" value="Nucleotide cyclase"/>
    <property type="match status" value="1"/>
</dbReference>
<dbReference type="InterPro" id="IPR000160">
    <property type="entry name" value="GGDEF_dom"/>
</dbReference>
<dbReference type="OrthoDB" id="60726at2"/>
<protein>
    <submittedName>
        <fullName evidence="3">GGDEF domain-containing protein</fullName>
    </submittedName>
</protein>
<keyword evidence="1" id="KW-0472">Membrane</keyword>
<feature type="domain" description="GGDEF" evidence="2">
    <location>
        <begin position="217"/>
        <end position="343"/>
    </location>
</feature>
<accession>A0A431W333</accession>
<keyword evidence="4" id="KW-1185">Reference proteome</keyword>
<feature type="transmembrane region" description="Helical" evidence="1">
    <location>
        <begin position="34"/>
        <end position="66"/>
    </location>
</feature>
<dbReference type="GO" id="GO:0052621">
    <property type="term" value="F:diguanylate cyclase activity"/>
    <property type="evidence" value="ECO:0007669"/>
    <property type="project" value="TreeGrafter"/>
</dbReference>